<dbReference type="EMBL" id="CAJOBA010041300">
    <property type="protein sequence ID" value="CAF4111419.1"/>
    <property type="molecule type" value="Genomic_DNA"/>
</dbReference>
<gene>
    <name evidence="1" type="ORF">OVA965_LOCUS28694</name>
    <name evidence="2" type="ORF">TMI583_LOCUS29456</name>
</gene>
<evidence type="ECO:0008006" key="4">
    <source>
        <dbReference type="Google" id="ProtNLM"/>
    </source>
</evidence>
<proteinExistence type="predicted"/>
<evidence type="ECO:0000313" key="3">
    <source>
        <dbReference type="Proteomes" id="UP000677228"/>
    </source>
</evidence>
<dbReference type="EMBL" id="CAJNOK010019714">
    <property type="protein sequence ID" value="CAF1304507.1"/>
    <property type="molecule type" value="Genomic_DNA"/>
</dbReference>
<name>A0A8S2F2F7_9BILA</name>
<dbReference type="PANTHER" id="PTHR22774:SF11">
    <property type="entry name" value="CHOREIN N-TERMINAL DOMAIN-CONTAINING PROTEIN"/>
    <property type="match status" value="1"/>
</dbReference>
<reference evidence="1" key="1">
    <citation type="submission" date="2021-02" db="EMBL/GenBank/DDBJ databases">
        <authorList>
            <person name="Nowell W R."/>
        </authorList>
    </citation>
    <scope>NUCLEOTIDE SEQUENCE</scope>
</reference>
<comment type="caution">
    <text evidence="1">The sequence shown here is derived from an EMBL/GenBank/DDBJ whole genome shotgun (WGS) entry which is preliminary data.</text>
</comment>
<dbReference type="AlphaFoldDB" id="A0A8S2F2F7"/>
<accession>A0A8S2F2F7</accession>
<dbReference type="PANTHER" id="PTHR22774">
    <property type="entry name" value="CHOREIN N-TERMINAL DOMAIN-CONTAINING PROTEIN"/>
    <property type="match status" value="1"/>
</dbReference>
<dbReference type="Pfam" id="PF24917">
    <property type="entry name" value="BLTP3A_B"/>
    <property type="match status" value="1"/>
</dbReference>
<dbReference type="Proteomes" id="UP000677228">
    <property type="component" value="Unassembled WGS sequence"/>
</dbReference>
<dbReference type="InterPro" id="IPR026728">
    <property type="entry name" value="BLTP3A/B"/>
</dbReference>
<protein>
    <recommendedName>
        <fullName evidence="4">Chorein N-terminal domain-containing protein</fullName>
    </recommendedName>
</protein>
<sequence length="234" mass="26362">MASLIKNQIIKRLSKFVKNLSSNQINLSTFKGEGELSNIELDERALEEVTELPTWLKIKKANCTRVFIKIPWTGLKTQPIQLQLDDVTIQIETCDELRNLNESENLSPQTGDSLAGKYGFTHRVIDGISLSITNVTFTVKSTGFHASIFLPTIDIYSTTPVGKKTDSLKTTRLRDSTKEHILLFKEISWPTARIEAASNDNSMVAASIRLIANSSRIRIIMKKSLNGTFIEYWK</sequence>
<dbReference type="Proteomes" id="UP000682733">
    <property type="component" value="Unassembled WGS sequence"/>
</dbReference>
<organism evidence="1 3">
    <name type="scientific">Didymodactylos carnosus</name>
    <dbReference type="NCBI Taxonomy" id="1234261"/>
    <lineage>
        <taxon>Eukaryota</taxon>
        <taxon>Metazoa</taxon>
        <taxon>Spiralia</taxon>
        <taxon>Gnathifera</taxon>
        <taxon>Rotifera</taxon>
        <taxon>Eurotatoria</taxon>
        <taxon>Bdelloidea</taxon>
        <taxon>Philodinida</taxon>
        <taxon>Philodinidae</taxon>
        <taxon>Didymodactylos</taxon>
    </lineage>
</organism>
<evidence type="ECO:0000313" key="1">
    <source>
        <dbReference type="EMBL" id="CAF1304507.1"/>
    </source>
</evidence>
<evidence type="ECO:0000313" key="2">
    <source>
        <dbReference type="EMBL" id="CAF4111419.1"/>
    </source>
</evidence>